<organism evidence="2 3">
    <name type="scientific">Knoellia subterranea KCTC 19937</name>
    <dbReference type="NCBI Taxonomy" id="1385521"/>
    <lineage>
        <taxon>Bacteria</taxon>
        <taxon>Bacillati</taxon>
        <taxon>Actinomycetota</taxon>
        <taxon>Actinomycetes</taxon>
        <taxon>Micrococcales</taxon>
        <taxon>Intrasporangiaceae</taxon>
        <taxon>Knoellia</taxon>
    </lineage>
</organism>
<dbReference type="AlphaFoldDB" id="A0A0A0JJ76"/>
<protein>
    <submittedName>
        <fullName evidence="2">Uncharacterized protein</fullName>
    </submittedName>
</protein>
<evidence type="ECO:0000313" key="3">
    <source>
        <dbReference type="Proteomes" id="UP000030011"/>
    </source>
</evidence>
<accession>A0A0A0JJ76</accession>
<gene>
    <name evidence="2" type="ORF">N803_16860</name>
</gene>
<reference evidence="2 3" key="1">
    <citation type="submission" date="2013-08" db="EMBL/GenBank/DDBJ databases">
        <title>The genome sequence of Knoellia subterranea.</title>
        <authorList>
            <person name="Zhu W."/>
            <person name="Wang G."/>
        </authorList>
    </citation>
    <scope>NUCLEOTIDE SEQUENCE [LARGE SCALE GENOMIC DNA]</scope>
    <source>
        <strain evidence="2 3">KCTC 19937</strain>
    </source>
</reference>
<evidence type="ECO:0000313" key="2">
    <source>
        <dbReference type="EMBL" id="KGN36829.1"/>
    </source>
</evidence>
<dbReference type="Proteomes" id="UP000030011">
    <property type="component" value="Unassembled WGS sequence"/>
</dbReference>
<comment type="caution">
    <text evidence="2">The sequence shown here is derived from an EMBL/GenBank/DDBJ whole genome shotgun (WGS) entry which is preliminary data.</text>
</comment>
<evidence type="ECO:0000256" key="1">
    <source>
        <dbReference type="SAM" id="SignalP"/>
    </source>
</evidence>
<keyword evidence="1" id="KW-0732">Signal</keyword>
<keyword evidence="3" id="KW-1185">Reference proteome</keyword>
<feature type="chain" id="PRO_5039353451" evidence="1">
    <location>
        <begin position="28"/>
        <end position="120"/>
    </location>
</feature>
<dbReference type="RefSeq" id="WP_035906064.1">
    <property type="nucleotide sequence ID" value="NZ_AVPK01000008.1"/>
</dbReference>
<name>A0A0A0JJ76_9MICO</name>
<feature type="signal peptide" evidence="1">
    <location>
        <begin position="1"/>
        <end position="27"/>
    </location>
</feature>
<dbReference type="EMBL" id="AVPK01000008">
    <property type="protein sequence ID" value="KGN36829.1"/>
    <property type="molecule type" value="Genomic_DNA"/>
</dbReference>
<sequence>MKKTLARGVAIAAVVAGGVAAAAPAQANTFTTSFRHGAVKYVDGEDKICVSGSGGYAATVVVSPVNGVGPTVRVTDAAGGRTWTCKDGLKYAYEDSRYRFRATSYMGQIAGGAASGYFWS</sequence>
<proteinExistence type="predicted"/>